<dbReference type="STRING" id="1603606.DSOUD_2040"/>
<feature type="transmembrane region" description="Helical" evidence="1">
    <location>
        <begin position="6"/>
        <end position="24"/>
    </location>
</feature>
<accession>A0A0M4DIM8</accession>
<dbReference type="Proteomes" id="UP000057158">
    <property type="component" value="Chromosome"/>
</dbReference>
<sequence length="133" mass="14542">MNLYLSVGLFSLYAGLVSLFGLLAEREMTTVLAAKRHWGRKRGLTLHFLVNIAFPLVFGIVFFSRGVAGFGSGEPSWGPMITPLIVAEQELALPSADDPLLKGDFVAQYVPQMKEANKFPQDLTTNPLLAGYP</sequence>
<keyword evidence="1" id="KW-0812">Transmembrane</keyword>
<protein>
    <submittedName>
        <fullName evidence="2">Uncharacterized protein</fullName>
    </submittedName>
</protein>
<name>A0A0M4DIM8_9BACT</name>
<dbReference type="EMBL" id="CP010802">
    <property type="protein sequence ID" value="ALC16807.1"/>
    <property type="molecule type" value="Genomic_DNA"/>
</dbReference>
<dbReference type="AlphaFoldDB" id="A0A0M4DIM8"/>
<reference evidence="2 3" key="1">
    <citation type="submission" date="2015-07" db="EMBL/GenBank/DDBJ databases">
        <title>Isolation and Genomic Characterization of a Novel Halophilic Metal-Reducing Deltaproteobacterium from the Deep Subsurface.</title>
        <authorList>
            <person name="Badalamenti J.P."/>
            <person name="Summers Z.M."/>
            <person name="Gralnick J.A."/>
            <person name="Bond D.R."/>
        </authorList>
    </citation>
    <scope>NUCLEOTIDE SEQUENCE [LARGE SCALE GENOMIC DNA]</scope>
    <source>
        <strain evidence="2 3">WTL</strain>
    </source>
</reference>
<keyword evidence="3" id="KW-1185">Reference proteome</keyword>
<evidence type="ECO:0000313" key="3">
    <source>
        <dbReference type="Proteomes" id="UP000057158"/>
    </source>
</evidence>
<organism evidence="2 3">
    <name type="scientific">Desulfuromonas soudanensis</name>
    <dbReference type="NCBI Taxonomy" id="1603606"/>
    <lineage>
        <taxon>Bacteria</taxon>
        <taxon>Pseudomonadati</taxon>
        <taxon>Thermodesulfobacteriota</taxon>
        <taxon>Desulfuromonadia</taxon>
        <taxon>Desulfuromonadales</taxon>
        <taxon>Desulfuromonadaceae</taxon>
        <taxon>Desulfuromonas</taxon>
    </lineage>
</organism>
<dbReference type="KEGG" id="des:DSOUD_2040"/>
<feature type="transmembrane region" description="Helical" evidence="1">
    <location>
        <begin position="44"/>
        <end position="63"/>
    </location>
</feature>
<dbReference type="PATRIC" id="fig|1603606.3.peg.2205"/>
<keyword evidence="1" id="KW-1133">Transmembrane helix</keyword>
<evidence type="ECO:0000256" key="1">
    <source>
        <dbReference type="SAM" id="Phobius"/>
    </source>
</evidence>
<gene>
    <name evidence="2" type="ORF">DSOUD_2040</name>
</gene>
<evidence type="ECO:0000313" key="2">
    <source>
        <dbReference type="EMBL" id="ALC16807.1"/>
    </source>
</evidence>
<proteinExistence type="predicted"/>
<keyword evidence="1" id="KW-0472">Membrane</keyword>